<organism evidence="2 3">
    <name type="scientific">Porcisia hertigi</name>
    <dbReference type="NCBI Taxonomy" id="2761500"/>
    <lineage>
        <taxon>Eukaryota</taxon>
        <taxon>Discoba</taxon>
        <taxon>Euglenozoa</taxon>
        <taxon>Kinetoplastea</taxon>
        <taxon>Metakinetoplastina</taxon>
        <taxon>Trypanosomatida</taxon>
        <taxon>Trypanosomatidae</taxon>
        <taxon>Leishmaniinae</taxon>
        <taxon>Porcisia</taxon>
    </lineage>
</organism>
<dbReference type="AlphaFoldDB" id="A0A836LM58"/>
<evidence type="ECO:0000313" key="3">
    <source>
        <dbReference type="Proteomes" id="UP000674318"/>
    </source>
</evidence>
<dbReference type="KEGG" id="phet:94293600"/>
<gene>
    <name evidence="2" type="ORF">JKF63_07587</name>
</gene>
<evidence type="ECO:0000313" key="2">
    <source>
        <dbReference type="EMBL" id="KAG5512122.1"/>
    </source>
</evidence>
<feature type="region of interest" description="Disordered" evidence="1">
    <location>
        <begin position="1"/>
        <end position="124"/>
    </location>
</feature>
<feature type="compositionally biased region" description="Basic residues" evidence="1">
    <location>
        <begin position="1"/>
        <end position="13"/>
    </location>
</feature>
<protein>
    <recommendedName>
        <fullName evidence="4">Ribosome biogenesis protein SLX9</fullName>
    </recommendedName>
</protein>
<comment type="caution">
    <text evidence="2">The sequence shown here is derived from an EMBL/GenBank/DDBJ whole genome shotgun (WGS) entry which is preliminary data.</text>
</comment>
<reference evidence="2 3" key="1">
    <citation type="submission" date="2021-02" db="EMBL/GenBank/DDBJ databases">
        <title>Porcisia hertigi Genome sequencing and assembly.</title>
        <authorList>
            <person name="Almutairi H."/>
            <person name="Gatherer D."/>
        </authorList>
    </citation>
    <scope>NUCLEOTIDE SEQUENCE [LARGE SCALE GENOMIC DNA]</scope>
    <source>
        <strain evidence="2 3">C119</strain>
    </source>
</reference>
<dbReference type="GeneID" id="94293600"/>
<proteinExistence type="predicted"/>
<accession>A0A836LM58</accession>
<evidence type="ECO:0008006" key="4">
    <source>
        <dbReference type="Google" id="ProtNLM"/>
    </source>
</evidence>
<keyword evidence="3" id="KW-1185">Reference proteome</keyword>
<dbReference type="OrthoDB" id="253002at2759"/>
<feature type="compositionally biased region" description="Basic and acidic residues" evidence="1">
    <location>
        <begin position="14"/>
        <end position="26"/>
    </location>
</feature>
<name>A0A836LM58_9TRYP</name>
<dbReference type="RefSeq" id="XP_067759955.1">
    <property type="nucleotide sequence ID" value="XM_067903523.1"/>
</dbReference>
<dbReference type="Proteomes" id="UP000674318">
    <property type="component" value="Chromosome 2"/>
</dbReference>
<feature type="compositionally biased region" description="Low complexity" evidence="1">
    <location>
        <begin position="29"/>
        <end position="57"/>
    </location>
</feature>
<dbReference type="EMBL" id="JAFJZO010000002">
    <property type="protein sequence ID" value="KAG5512122.1"/>
    <property type="molecule type" value="Genomic_DNA"/>
</dbReference>
<sequence length="201" mass="21761">MAGGKSAKRVKLRTKIDRRQQAEHATSEQVPLSNVLSSSPSSASAGGTTAASLAAQSPTEADRQVALHIRDALRQRHGRTGRAPVAMRLKEAVGRRTTNQVKDGPKRRLGKSAKKETASSQHPVGALRRRLTVPHRTAAEKRMTVAQEELQLFQKVQTVSAYMADPFAAVMQHLSSTMDALQPQTPDVGLAERTSGAGRRR</sequence>
<feature type="region of interest" description="Disordered" evidence="1">
    <location>
        <begin position="179"/>
        <end position="201"/>
    </location>
</feature>
<evidence type="ECO:0000256" key="1">
    <source>
        <dbReference type="SAM" id="MobiDB-lite"/>
    </source>
</evidence>
<feature type="compositionally biased region" description="Basic and acidic residues" evidence="1">
    <location>
        <begin position="60"/>
        <end position="74"/>
    </location>
</feature>